<gene>
    <name evidence="6" type="ORF">GKIL_2836</name>
</gene>
<dbReference type="Proteomes" id="UP000017396">
    <property type="component" value="Chromosome"/>
</dbReference>
<keyword evidence="2" id="KW-0067">ATP-binding</keyword>
<dbReference type="Pfam" id="PF21228">
    <property type="entry name" value="RuBisCO_activase_AAA_helical"/>
    <property type="match status" value="1"/>
</dbReference>
<dbReference type="HOGENOM" id="CLU_038420_2_0_3"/>
<dbReference type="InterPro" id="IPR044960">
    <property type="entry name" value="RCA-like"/>
</dbReference>
<evidence type="ECO:0000313" key="6">
    <source>
        <dbReference type="EMBL" id="AGY59082.1"/>
    </source>
</evidence>
<proteinExistence type="inferred from homology"/>
<dbReference type="InterPro" id="IPR003959">
    <property type="entry name" value="ATPase_AAA_core"/>
</dbReference>
<dbReference type="PATRIC" id="fig|1183438.3.peg.2797"/>
<dbReference type="InterPro" id="IPR027417">
    <property type="entry name" value="P-loop_NTPase"/>
</dbReference>
<evidence type="ECO:0000259" key="5">
    <source>
        <dbReference type="Pfam" id="PF21228"/>
    </source>
</evidence>
<dbReference type="Gene3D" id="1.10.8.1070">
    <property type="match status" value="1"/>
</dbReference>
<dbReference type="GO" id="GO:0016887">
    <property type="term" value="F:ATP hydrolysis activity"/>
    <property type="evidence" value="ECO:0007669"/>
    <property type="project" value="InterPro"/>
</dbReference>
<dbReference type="GO" id="GO:0005524">
    <property type="term" value="F:ATP binding"/>
    <property type="evidence" value="ECO:0007669"/>
    <property type="project" value="UniProtKB-KW"/>
</dbReference>
<reference evidence="6 7" key="1">
    <citation type="journal article" date="2013" name="PLoS ONE">
        <title>Cultivation and Complete Genome Sequencing of Gloeobacter kilaueensis sp. nov., from a Lava Cave in Kilauea Caldera, Hawai'i.</title>
        <authorList>
            <person name="Saw J.H."/>
            <person name="Schatz M."/>
            <person name="Brown M.V."/>
            <person name="Kunkel D.D."/>
            <person name="Foster J.S."/>
            <person name="Shick H."/>
            <person name="Christensen S."/>
            <person name="Hou S."/>
            <person name="Wan X."/>
            <person name="Donachie S.P."/>
        </authorList>
    </citation>
    <scope>NUCLEOTIDE SEQUENCE [LARGE SCALE GENOMIC DNA]</scope>
    <source>
        <strain evidence="7">JS</strain>
    </source>
</reference>
<evidence type="ECO:0000256" key="2">
    <source>
        <dbReference type="ARBA" id="ARBA00022840"/>
    </source>
</evidence>
<feature type="domain" description="Ribulose bisphosphate carboxylase/oxygenase activase AAA helical" evidence="5">
    <location>
        <begin position="187"/>
        <end position="279"/>
    </location>
</feature>
<dbReference type="PANTHER" id="PTHR32429">
    <property type="match status" value="1"/>
</dbReference>
<keyword evidence="7" id="KW-1185">Reference proteome</keyword>
<dbReference type="AlphaFoldDB" id="U5QJC3"/>
<dbReference type="STRING" id="1183438.GKIL_2836"/>
<evidence type="ECO:0000256" key="1">
    <source>
        <dbReference type="ARBA" id="ARBA00022741"/>
    </source>
</evidence>
<dbReference type="eggNOG" id="COG0464">
    <property type="taxonomic scope" value="Bacteria"/>
</dbReference>
<dbReference type="Pfam" id="PF00004">
    <property type="entry name" value="AAA"/>
    <property type="match status" value="1"/>
</dbReference>
<feature type="domain" description="ATPase AAA-type core" evidence="4">
    <location>
        <begin position="36"/>
        <end position="178"/>
    </location>
</feature>
<sequence length="293" mass="33234">MTDYFLPERFRDKVALHIARNFAQLPRVQVPLLLGVHGPKGQGKSFMVERSLEDLGANTIHIASAELESPDAGEPSRLIRLRYREAAELVRVRGRVAVLVIHDIDAGAGYWRDSIQYTVNTQMVNAALMAIADNPTNVQLPGSYDAKPLPRIPIVVTGNDFSKLYAPLTREGRMDKFYWEPTPAELSGILQGMFADDPQMSRFDLERLQERFARQPVDFFAAIRARAYDEQLLRQIKAWGLENISLHLVNHGGQPPVFERLRLTLDHCLRWGDQLLAEQQALHTGLVEAYMHQ</sequence>
<comment type="similarity">
    <text evidence="3">Belongs to the RuBisCO activase family.</text>
</comment>
<dbReference type="RefSeq" id="WP_023174301.1">
    <property type="nucleotide sequence ID" value="NC_022600.1"/>
</dbReference>
<dbReference type="EMBL" id="CP003587">
    <property type="protein sequence ID" value="AGY59082.1"/>
    <property type="molecule type" value="Genomic_DNA"/>
</dbReference>
<protein>
    <submittedName>
        <fullName evidence="6">Uncharacterized protein</fullName>
    </submittedName>
</protein>
<dbReference type="Gene3D" id="3.40.50.300">
    <property type="entry name" value="P-loop containing nucleotide triphosphate hydrolases"/>
    <property type="match status" value="1"/>
</dbReference>
<dbReference type="OrthoDB" id="2078596at2"/>
<accession>U5QJC3</accession>
<evidence type="ECO:0000259" key="4">
    <source>
        <dbReference type="Pfam" id="PF00004"/>
    </source>
</evidence>
<name>U5QJC3_GLOK1</name>
<keyword evidence="1" id="KW-0547">Nucleotide-binding</keyword>
<evidence type="ECO:0000256" key="3">
    <source>
        <dbReference type="ARBA" id="ARBA00025781"/>
    </source>
</evidence>
<evidence type="ECO:0000313" key="7">
    <source>
        <dbReference type="Proteomes" id="UP000017396"/>
    </source>
</evidence>
<dbReference type="SUPFAM" id="SSF52540">
    <property type="entry name" value="P-loop containing nucleoside triphosphate hydrolases"/>
    <property type="match status" value="1"/>
</dbReference>
<dbReference type="KEGG" id="glj:GKIL_2836"/>
<organism evidence="6 7">
    <name type="scientific">Gloeobacter kilaueensis (strain ATCC BAA-2537 / CCAP 1431/1 / ULC 316 / JS1)</name>
    <dbReference type="NCBI Taxonomy" id="1183438"/>
    <lineage>
        <taxon>Bacteria</taxon>
        <taxon>Bacillati</taxon>
        <taxon>Cyanobacteriota</taxon>
        <taxon>Cyanophyceae</taxon>
        <taxon>Gloeobacterales</taxon>
        <taxon>Gloeobacteraceae</taxon>
        <taxon>Gloeobacter</taxon>
    </lineage>
</organism>
<dbReference type="InterPro" id="IPR048571">
    <property type="entry name" value="RuBisCO_activase_AAA_helical"/>
</dbReference>
<dbReference type="PANTHER" id="PTHR32429:SF11">
    <property type="entry name" value="RIBULOSE BISPHOSPHATE CARBOXYLASE_OXYGENASE ACTIVASE, CHLOROPLASTIC"/>
    <property type="match status" value="1"/>
</dbReference>